<dbReference type="RefSeq" id="WP_141508630.1">
    <property type="nucleotide sequence ID" value="NZ_LYXE01000009.1"/>
</dbReference>
<evidence type="ECO:0000256" key="6">
    <source>
        <dbReference type="ARBA" id="ARBA00022692"/>
    </source>
</evidence>
<evidence type="ECO:0000256" key="8">
    <source>
        <dbReference type="ARBA" id="ARBA00022842"/>
    </source>
</evidence>
<evidence type="ECO:0000256" key="10">
    <source>
        <dbReference type="ARBA" id="ARBA00022989"/>
    </source>
</evidence>
<dbReference type="GO" id="GO:0019684">
    <property type="term" value="P:photosynthesis, light reaction"/>
    <property type="evidence" value="ECO:0007669"/>
    <property type="project" value="InterPro"/>
</dbReference>
<feature type="transmembrane region" description="Helical" evidence="14">
    <location>
        <begin position="12"/>
        <end position="35"/>
    </location>
</feature>
<keyword evidence="7" id="KW-0479">Metal-binding</keyword>
<dbReference type="GO" id="GO:0019866">
    <property type="term" value="C:organelle inner membrane"/>
    <property type="evidence" value="ECO:0007669"/>
    <property type="project" value="InterPro"/>
</dbReference>
<keyword evidence="16" id="KW-1185">Reference proteome</keyword>
<dbReference type="EMBL" id="LYXE01000009">
    <property type="protein sequence ID" value="PDW01312.1"/>
    <property type="molecule type" value="Genomic_DNA"/>
</dbReference>
<reference evidence="15 16" key="1">
    <citation type="submission" date="2016-05" db="EMBL/GenBank/DDBJ databases">
        <authorList>
            <person name="Lavstsen T."/>
            <person name="Jespersen J.S."/>
        </authorList>
    </citation>
    <scope>NUCLEOTIDE SEQUENCE [LARGE SCALE GENOMIC DNA]</scope>
    <source>
        <strain evidence="15 16">B7-9</strain>
    </source>
</reference>
<comment type="function">
    <text evidence="1">Antenna complexes are light-harvesting systems, which transfer the excitation energy to the reaction centers.</text>
</comment>
<gene>
    <name evidence="15" type="ORF">A9Q02_07340</name>
</gene>
<dbReference type="GO" id="GO:0005886">
    <property type="term" value="C:plasma membrane"/>
    <property type="evidence" value="ECO:0007669"/>
    <property type="project" value="UniProtKB-SubCell"/>
</dbReference>
<dbReference type="InterPro" id="IPR002361">
    <property type="entry name" value="Antenna_alpha_CS"/>
</dbReference>
<comment type="caution">
    <text evidence="15">The sequence shown here is derived from an EMBL/GenBank/DDBJ whole genome shotgun (WGS) entry which is preliminary data.</text>
</comment>
<evidence type="ECO:0000256" key="5">
    <source>
        <dbReference type="ARBA" id="ARBA00022549"/>
    </source>
</evidence>
<proteinExistence type="predicted"/>
<dbReference type="Proteomes" id="UP000220922">
    <property type="component" value="Unassembled WGS sequence"/>
</dbReference>
<keyword evidence="13" id="KW-0437">Light-harvesting polypeptide</keyword>
<sequence>MPPRSAVRTNIVIFTILGFVVALLIHFIVLSSVRYNWLDNLAPDGSVVPMTMLLQLFAMFG</sequence>
<organism evidence="15 16">
    <name type="scientific">Candidatus Chloroploca asiatica</name>
    <dbReference type="NCBI Taxonomy" id="1506545"/>
    <lineage>
        <taxon>Bacteria</taxon>
        <taxon>Bacillati</taxon>
        <taxon>Chloroflexota</taxon>
        <taxon>Chloroflexia</taxon>
        <taxon>Chloroflexales</taxon>
        <taxon>Chloroflexineae</taxon>
        <taxon>Oscillochloridaceae</taxon>
        <taxon>Candidatus Chloroploca</taxon>
    </lineage>
</organism>
<keyword evidence="3" id="KW-1003">Cell membrane</keyword>
<evidence type="ECO:0000256" key="1">
    <source>
        <dbReference type="ARBA" id="ARBA00002455"/>
    </source>
</evidence>
<evidence type="ECO:0000313" key="16">
    <source>
        <dbReference type="Proteomes" id="UP000220922"/>
    </source>
</evidence>
<evidence type="ECO:0000256" key="4">
    <source>
        <dbReference type="ARBA" id="ARBA00022494"/>
    </source>
</evidence>
<keyword evidence="11" id="KW-0157">Chromophore</keyword>
<dbReference type="OrthoDB" id="164791at2"/>
<evidence type="ECO:0000256" key="3">
    <source>
        <dbReference type="ARBA" id="ARBA00022475"/>
    </source>
</evidence>
<dbReference type="GO" id="GO:0030077">
    <property type="term" value="C:plasma membrane light-harvesting complex"/>
    <property type="evidence" value="ECO:0007669"/>
    <property type="project" value="InterPro"/>
</dbReference>
<evidence type="ECO:0000256" key="11">
    <source>
        <dbReference type="ARBA" id="ARBA00022991"/>
    </source>
</evidence>
<evidence type="ECO:0000256" key="13">
    <source>
        <dbReference type="ARBA" id="ARBA00023243"/>
    </source>
</evidence>
<keyword evidence="10 14" id="KW-1133">Transmembrane helix</keyword>
<keyword evidence="12 14" id="KW-0472">Membrane</keyword>
<evidence type="ECO:0000256" key="2">
    <source>
        <dbReference type="ARBA" id="ARBA00004236"/>
    </source>
</evidence>
<evidence type="ECO:0000313" key="15">
    <source>
        <dbReference type="EMBL" id="PDW01312.1"/>
    </source>
</evidence>
<dbReference type="InterPro" id="IPR035889">
    <property type="entry name" value="Light-harvesting_complex"/>
</dbReference>
<keyword evidence="6 14" id="KW-0812">Transmembrane</keyword>
<comment type="subcellular location">
    <subcellularLocation>
        <location evidence="2">Cell membrane</location>
    </subcellularLocation>
</comment>
<dbReference type="PROSITE" id="PS00968">
    <property type="entry name" value="ANTENNA_COMP_ALPHA"/>
    <property type="match status" value="1"/>
</dbReference>
<keyword evidence="5" id="KW-0042">Antenna complex</keyword>
<evidence type="ECO:0000256" key="7">
    <source>
        <dbReference type="ARBA" id="ARBA00022723"/>
    </source>
</evidence>
<keyword evidence="8" id="KW-0460">Magnesium</keyword>
<dbReference type="GO" id="GO:0046872">
    <property type="term" value="F:metal ion binding"/>
    <property type="evidence" value="ECO:0007669"/>
    <property type="project" value="UniProtKB-KW"/>
</dbReference>
<evidence type="ECO:0000256" key="9">
    <source>
        <dbReference type="ARBA" id="ARBA00022956"/>
    </source>
</evidence>
<name>A0A2H3KRS1_9CHLR</name>
<keyword evidence="4" id="KW-0148">Chlorophyll</keyword>
<evidence type="ECO:0000256" key="14">
    <source>
        <dbReference type="SAM" id="Phobius"/>
    </source>
</evidence>
<dbReference type="Gene3D" id="4.10.220.20">
    <property type="entry name" value="Light-harvesting complex"/>
    <property type="match status" value="1"/>
</dbReference>
<evidence type="ECO:0000256" key="12">
    <source>
        <dbReference type="ARBA" id="ARBA00023136"/>
    </source>
</evidence>
<keyword evidence="9" id="KW-0076">Bacteriochlorophyll</keyword>
<protein>
    <submittedName>
        <fullName evidence="15">Light-harvesting protein</fullName>
    </submittedName>
</protein>
<dbReference type="SUPFAM" id="SSF56918">
    <property type="entry name" value="Light-harvesting complex subunits"/>
    <property type="match status" value="1"/>
</dbReference>
<dbReference type="AlphaFoldDB" id="A0A2H3KRS1"/>
<accession>A0A2H3KRS1</accession>
<dbReference type="GO" id="GO:0042314">
    <property type="term" value="F:bacteriochlorophyll binding"/>
    <property type="evidence" value="ECO:0007669"/>
    <property type="project" value="UniProtKB-KW"/>
</dbReference>